<accession>A0A7X6DMK7</accession>
<dbReference type="Gene3D" id="3.30.70.270">
    <property type="match status" value="1"/>
</dbReference>
<sequence length="318" mass="36268">MAKILVVDDSAFEAKHSKVLLEREGHEVLIAENGMQGMKLIKLERPDLILLDLVLPDISGREVCRWAKLNVESQSIPIIILTARTEVKERVAGLEDGANDYVTKPCDDSELKARIDAVLREKTLRDQLEKKNTEYEELMRKFERMAITDPVTGLFNRRRFEEMLAQEFERYRRYGTPFTCLMIDVDHFKRINDTYGHDVGDLVLKETAQTIQAQIRGVDTVSRYGGDEFAVLLSQQKGEEAVKAAGRILRHVRQLRFKEMKKGEKITLSIGIAALPDPDLKEMDQIMPCADYALYKAKKNGRDCAESATVHESNQDPQ</sequence>
<dbReference type="AlphaFoldDB" id="A0A7X6DMK7"/>
<feature type="coiled-coil region" evidence="4">
    <location>
        <begin position="118"/>
        <end position="148"/>
    </location>
</feature>
<dbReference type="SUPFAM" id="SSF52172">
    <property type="entry name" value="CheY-like"/>
    <property type="match status" value="1"/>
</dbReference>
<keyword evidence="4" id="KW-0175">Coiled coil</keyword>
<dbReference type="SMART" id="SM00267">
    <property type="entry name" value="GGDEF"/>
    <property type="match status" value="1"/>
</dbReference>
<dbReference type="PANTHER" id="PTHR45138">
    <property type="entry name" value="REGULATORY COMPONENTS OF SENSORY TRANSDUCTION SYSTEM"/>
    <property type="match status" value="1"/>
</dbReference>
<feature type="domain" description="GGDEF" evidence="6">
    <location>
        <begin position="176"/>
        <end position="310"/>
    </location>
</feature>
<dbReference type="EC" id="2.7.7.65" evidence="1"/>
<dbReference type="FunFam" id="3.30.70.270:FF:000001">
    <property type="entry name" value="Diguanylate cyclase domain protein"/>
    <property type="match status" value="1"/>
</dbReference>
<dbReference type="SUPFAM" id="SSF55073">
    <property type="entry name" value="Nucleotide cyclase"/>
    <property type="match status" value="1"/>
</dbReference>
<proteinExistence type="predicted"/>
<organism evidence="7 8">
    <name type="scientific">Candidatus Manganitrophus noduliformans</name>
    <dbReference type="NCBI Taxonomy" id="2606439"/>
    <lineage>
        <taxon>Bacteria</taxon>
        <taxon>Pseudomonadati</taxon>
        <taxon>Nitrospirota</taxon>
        <taxon>Nitrospiria</taxon>
        <taxon>Candidatus Troglogloeales</taxon>
        <taxon>Candidatus Manganitrophaceae</taxon>
        <taxon>Candidatus Manganitrophus</taxon>
    </lineage>
</organism>
<evidence type="ECO:0000256" key="2">
    <source>
        <dbReference type="ARBA" id="ARBA00034247"/>
    </source>
</evidence>
<dbReference type="GO" id="GO:0000160">
    <property type="term" value="P:phosphorelay signal transduction system"/>
    <property type="evidence" value="ECO:0007669"/>
    <property type="project" value="InterPro"/>
</dbReference>
<evidence type="ECO:0000259" key="5">
    <source>
        <dbReference type="PROSITE" id="PS50110"/>
    </source>
</evidence>
<dbReference type="CDD" id="cd01949">
    <property type="entry name" value="GGDEF"/>
    <property type="match status" value="1"/>
</dbReference>
<name>A0A7X6DMK7_9BACT</name>
<evidence type="ECO:0000313" key="8">
    <source>
        <dbReference type="Proteomes" id="UP000534783"/>
    </source>
</evidence>
<dbReference type="Pfam" id="PF00990">
    <property type="entry name" value="GGDEF"/>
    <property type="match status" value="1"/>
</dbReference>
<evidence type="ECO:0000256" key="1">
    <source>
        <dbReference type="ARBA" id="ARBA00012528"/>
    </source>
</evidence>
<reference evidence="7 8" key="1">
    <citation type="journal article" date="2020" name="Nature">
        <title>Bacterial chemolithoautotrophy via manganese oxidation.</title>
        <authorList>
            <person name="Yu H."/>
            <person name="Leadbetter J.R."/>
        </authorList>
    </citation>
    <scope>NUCLEOTIDE SEQUENCE [LARGE SCALE GENOMIC DNA]</scope>
    <source>
        <strain evidence="7 8">Mn-1</strain>
    </source>
</reference>
<gene>
    <name evidence="7" type="ORF">MNODULE_02890</name>
</gene>
<dbReference type="InterPro" id="IPR001789">
    <property type="entry name" value="Sig_transdc_resp-reg_receiver"/>
</dbReference>
<dbReference type="Pfam" id="PF00072">
    <property type="entry name" value="Response_reg"/>
    <property type="match status" value="1"/>
</dbReference>
<dbReference type="Proteomes" id="UP000534783">
    <property type="component" value="Unassembled WGS sequence"/>
</dbReference>
<keyword evidence="8" id="KW-1185">Reference proteome</keyword>
<evidence type="ECO:0000259" key="6">
    <source>
        <dbReference type="PROSITE" id="PS50887"/>
    </source>
</evidence>
<protein>
    <recommendedName>
        <fullName evidence="1">diguanylate cyclase</fullName>
        <ecNumber evidence="1">2.7.7.65</ecNumber>
    </recommendedName>
</protein>
<dbReference type="PROSITE" id="PS50110">
    <property type="entry name" value="RESPONSE_REGULATORY"/>
    <property type="match status" value="1"/>
</dbReference>
<keyword evidence="3" id="KW-0597">Phosphoprotein</keyword>
<dbReference type="InterPro" id="IPR050469">
    <property type="entry name" value="Diguanylate_Cyclase"/>
</dbReference>
<dbReference type="PANTHER" id="PTHR45138:SF9">
    <property type="entry name" value="DIGUANYLATE CYCLASE DGCM-RELATED"/>
    <property type="match status" value="1"/>
</dbReference>
<dbReference type="EMBL" id="VTOW01000001">
    <property type="protein sequence ID" value="NKE69693.1"/>
    <property type="molecule type" value="Genomic_DNA"/>
</dbReference>
<dbReference type="NCBIfam" id="TIGR00254">
    <property type="entry name" value="GGDEF"/>
    <property type="match status" value="1"/>
</dbReference>
<evidence type="ECO:0000313" key="7">
    <source>
        <dbReference type="EMBL" id="NKE69693.1"/>
    </source>
</evidence>
<evidence type="ECO:0000256" key="3">
    <source>
        <dbReference type="PROSITE-ProRule" id="PRU00169"/>
    </source>
</evidence>
<dbReference type="GO" id="GO:0005886">
    <property type="term" value="C:plasma membrane"/>
    <property type="evidence" value="ECO:0007669"/>
    <property type="project" value="TreeGrafter"/>
</dbReference>
<feature type="domain" description="Response regulatory" evidence="5">
    <location>
        <begin position="3"/>
        <end position="119"/>
    </location>
</feature>
<dbReference type="GO" id="GO:1902201">
    <property type="term" value="P:negative regulation of bacterial-type flagellum-dependent cell motility"/>
    <property type="evidence" value="ECO:0007669"/>
    <property type="project" value="TreeGrafter"/>
</dbReference>
<dbReference type="GO" id="GO:0043709">
    <property type="term" value="P:cell adhesion involved in single-species biofilm formation"/>
    <property type="evidence" value="ECO:0007669"/>
    <property type="project" value="TreeGrafter"/>
</dbReference>
<feature type="modified residue" description="4-aspartylphosphate" evidence="3">
    <location>
        <position position="52"/>
    </location>
</feature>
<dbReference type="InterPro" id="IPR029787">
    <property type="entry name" value="Nucleotide_cyclase"/>
</dbReference>
<dbReference type="SMART" id="SM00448">
    <property type="entry name" value="REC"/>
    <property type="match status" value="1"/>
</dbReference>
<dbReference type="InterPro" id="IPR043128">
    <property type="entry name" value="Rev_trsase/Diguanyl_cyclase"/>
</dbReference>
<comment type="catalytic activity">
    <reaction evidence="2">
        <text>2 GTP = 3',3'-c-di-GMP + 2 diphosphate</text>
        <dbReference type="Rhea" id="RHEA:24898"/>
        <dbReference type="ChEBI" id="CHEBI:33019"/>
        <dbReference type="ChEBI" id="CHEBI:37565"/>
        <dbReference type="ChEBI" id="CHEBI:58805"/>
        <dbReference type="EC" id="2.7.7.65"/>
    </reaction>
</comment>
<dbReference type="GO" id="GO:0052621">
    <property type="term" value="F:diguanylate cyclase activity"/>
    <property type="evidence" value="ECO:0007669"/>
    <property type="project" value="UniProtKB-EC"/>
</dbReference>
<dbReference type="PROSITE" id="PS50887">
    <property type="entry name" value="GGDEF"/>
    <property type="match status" value="1"/>
</dbReference>
<dbReference type="InterPro" id="IPR011006">
    <property type="entry name" value="CheY-like_superfamily"/>
</dbReference>
<dbReference type="InterPro" id="IPR000160">
    <property type="entry name" value="GGDEF_dom"/>
</dbReference>
<dbReference type="RefSeq" id="WP_168057982.1">
    <property type="nucleotide sequence ID" value="NZ_VTOW01000001.1"/>
</dbReference>
<dbReference type="Gene3D" id="3.40.50.2300">
    <property type="match status" value="1"/>
</dbReference>
<evidence type="ECO:0000256" key="4">
    <source>
        <dbReference type="SAM" id="Coils"/>
    </source>
</evidence>
<comment type="caution">
    <text evidence="7">The sequence shown here is derived from an EMBL/GenBank/DDBJ whole genome shotgun (WGS) entry which is preliminary data.</text>
</comment>